<proteinExistence type="predicted"/>
<dbReference type="CDD" id="cd24007">
    <property type="entry name" value="ASKHA_NBD_eukNAGK-like"/>
    <property type="match status" value="1"/>
</dbReference>
<feature type="domain" description="ATPase BadF/BadG/BcrA/BcrD type" evidence="1">
    <location>
        <begin position="5"/>
        <end position="304"/>
    </location>
</feature>
<dbReference type="PANTHER" id="PTHR43190:SF3">
    <property type="entry name" value="N-ACETYL-D-GLUCOSAMINE KINASE"/>
    <property type="match status" value="1"/>
</dbReference>
<dbReference type="InterPro" id="IPR043129">
    <property type="entry name" value="ATPase_NBD"/>
</dbReference>
<protein>
    <submittedName>
        <fullName evidence="2">ATPase</fullName>
    </submittedName>
</protein>
<dbReference type="SUPFAM" id="SSF53067">
    <property type="entry name" value="Actin-like ATPase domain"/>
    <property type="match status" value="2"/>
</dbReference>
<dbReference type="RefSeq" id="WP_268007040.1">
    <property type="nucleotide sequence ID" value="NZ_BSUT01000001.1"/>
</dbReference>
<evidence type="ECO:0000259" key="1">
    <source>
        <dbReference type="Pfam" id="PF01869"/>
    </source>
</evidence>
<gene>
    <name evidence="2" type="ORF">NZD89_07110</name>
</gene>
<organism evidence="2 3">
    <name type="scientific">Alicyclobacillus fastidiosus</name>
    <dbReference type="NCBI Taxonomy" id="392011"/>
    <lineage>
        <taxon>Bacteria</taxon>
        <taxon>Bacillati</taxon>
        <taxon>Bacillota</taxon>
        <taxon>Bacilli</taxon>
        <taxon>Bacillales</taxon>
        <taxon>Alicyclobacillaceae</taxon>
        <taxon>Alicyclobacillus</taxon>
    </lineage>
</organism>
<dbReference type="PANTHER" id="PTHR43190">
    <property type="entry name" value="N-ACETYL-D-GLUCOSAMINE KINASE"/>
    <property type="match status" value="1"/>
</dbReference>
<dbReference type="Pfam" id="PF01869">
    <property type="entry name" value="BcrAD_BadFG"/>
    <property type="match status" value="1"/>
</dbReference>
<dbReference type="Proteomes" id="UP001164761">
    <property type="component" value="Chromosome"/>
</dbReference>
<reference evidence="2" key="1">
    <citation type="submission" date="2022-08" db="EMBL/GenBank/DDBJ databases">
        <title>Alicyclobacillus fastidiosus DSM 17978, complete genome.</title>
        <authorList>
            <person name="Wang Q."/>
            <person name="Cai R."/>
            <person name="Wang Z."/>
        </authorList>
    </citation>
    <scope>NUCLEOTIDE SEQUENCE</scope>
    <source>
        <strain evidence="2">DSM 17978</strain>
    </source>
</reference>
<sequence length="327" mass="35569">MKYVLGLDGGGSKTFAVVVNEHGDLLGKGVAGHGNYQNSNVRIGGALANYKAAILQALGEANLTIEQIDFAQFGLAGADREKDFRILRPAVASLGFRNWDIVCDTYEGLRTGSRDNVGVVLVCGSGTNAAGRNPAGETKQIGGFGYLFGDTAGGHHLAQEAFRAACRDFERRGPSTSLRQKIASYYDKRDMDEVLDHYYDNELYHTHLDMCKLLHEAADEGDEVSVRILECMGRELGIAANSVIYHLGGFDDMDIPIVLVGSVIQKGRSKFLLQALHEEIAKEHQTFHLVIPEMAPAFGAALIGMDQLGIHVSQSIEEKFISYGGYQ</sequence>
<dbReference type="Gene3D" id="3.30.420.40">
    <property type="match status" value="2"/>
</dbReference>
<evidence type="ECO:0000313" key="3">
    <source>
        <dbReference type="Proteomes" id="UP001164761"/>
    </source>
</evidence>
<accession>A0ABY6ZL17</accession>
<dbReference type="InterPro" id="IPR002731">
    <property type="entry name" value="ATPase_BadF"/>
</dbReference>
<keyword evidence="3" id="KW-1185">Reference proteome</keyword>
<evidence type="ECO:0000313" key="2">
    <source>
        <dbReference type="EMBL" id="WAH43162.1"/>
    </source>
</evidence>
<name>A0ABY6ZL17_9BACL</name>
<dbReference type="InterPro" id="IPR052519">
    <property type="entry name" value="Euk-type_GlcNAc_Kinase"/>
</dbReference>
<dbReference type="EMBL" id="CP104067">
    <property type="protein sequence ID" value="WAH43162.1"/>
    <property type="molecule type" value="Genomic_DNA"/>
</dbReference>